<dbReference type="PRINTS" id="PR00080">
    <property type="entry name" value="SDRFAMILY"/>
</dbReference>
<protein>
    <submittedName>
        <fullName evidence="4">SDR family oxidoreductase</fullName>
        <ecNumber evidence="4">1.-.-.-</ecNumber>
    </submittedName>
</protein>
<reference evidence="5" key="1">
    <citation type="submission" date="2024-03" db="EMBL/GenBank/DDBJ databases">
        <title>Chitinophaga horti sp. nov., isolated from garden soil.</title>
        <authorList>
            <person name="Lee D.S."/>
            <person name="Han D.M."/>
            <person name="Baek J.H."/>
            <person name="Choi D.G."/>
            <person name="Jeon J.H."/>
            <person name="Jeon C.O."/>
        </authorList>
    </citation>
    <scope>NUCLEOTIDE SEQUENCE [LARGE SCALE GENOMIC DNA]</scope>
    <source>
        <strain evidence="5">GPA1</strain>
    </source>
</reference>
<keyword evidence="5" id="KW-1185">Reference proteome</keyword>
<dbReference type="InterPro" id="IPR020904">
    <property type="entry name" value="Sc_DH/Rdtase_CS"/>
</dbReference>
<dbReference type="InterPro" id="IPR036291">
    <property type="entry name" value="NAD(P)-bd_dom_sf"/>
</dbReference>
<comment type="similarity">
    <text evidence="1 3">Belongs to the short-chain dehydrogenases/reductases (SDR) family.</text>
</comment>
<dbReference type="SUPFAM" id="SSF51735">
    <property type="entry name" value="NAD(P)-binding Rossmann-fold domains"/>
    <property type="match status" value="1"/>
</dbReference>
<dbReference type="PANTHER" id="PTHR44196">
    <property type="entry name" value="DEHYDROGENASE/REDUCTASE SDR FAMILY MEMBER 7B"/>
    <property type="match status" value="1"/>
</dbReference>
<evidence type="ECO:0000256" key="3">
    <source>
        <dbReference type="RuleBase" id="RU000363"/>
    </source>
</evidence>
<name>A0ABZ2YGF4_9BACT</name>
<dbReference type="EC" id="1.-.-.-" evidence="4"/>
<evidence type="ECO:0000313" key="4">
    <source>
        <dbReference type="EMBL" id="WZN38940.1"/>
    </source>
</evidence>
<gene>
    <name evidence="4" type="ORF">WJU16_13105</name>
</gene>
<dbReference type="Proteomes" id="UP001485459">
    <property type="component" value="Chromosome"/>
</dbReference>
<sequence length="235" mass="25005">MFAIITGASKGIGKAVAEKLAAEGFDVAICARNVQALDETAAAIRQQSPRAKVLALPVDMGDKQAVLSFAAAVRGEFGEVPDILVNNAGIFVPGAVHEEEDGHLEKMMAVNLYSAYHLTRAFIPAMKAAKKGHVFNLCSTASHKAYPNGGSYSITKFALLGFSKNLREEMKPHGVKVTSISPGPVLTASWEGFEGPADRLMEPADVASMLWAAYHLSPQAVIEDIVMRPQLGDLG</sequence>
<dbReference type="PRINTS" id="PR00081">
    <property type="entry name" value="GDHRDH"/>
</dbReference>
<organism evidence="4 5">
    <name type="scientific">Chitinophaga pollutisoli</name>
    <dbReference type="NCBI Taxonomy" id="3133966"/>
    <lineage>
        <taxon>Bacteria</taxon>
        <taxon>Pseudomonadati</taxon>
        <taxon>Bacteroidota</taxon>
        <taxon>Chitinophagia</taxon>
        <taxon>Chitinophagales</taxon>
        <taxon>Chitinophagaceae</taxon>
        <taxon>Chitinophaga</taxon>
    </lineage>
</organism>
<dbReference type="Pfam" id="PF00106">
    <property type="entry name" value="adh_short"/>
    <property type="match status" value="1"/>
</dbReference>
<dbReference type="InterPro" id="IPR002347">
    <property type="entry name" value="SDR_fam"/>
</dbReference>
<dbReference type="RefSeq" id="WP_341833949.1">
    <property type="nucleotide sequence ID" value="NZ_CP149822.1"/>
</dbReference>
<evidence type="ECO:0000256" key="1">
    <source>
        <dbReference type="ARBA" id="ARBA00006484"/>
    </source>
</evidence>
<keyword evidence="2 4" id="KW-0560">Oxidoreductase</keyword>
<accession>A0ABZ2YGF4</accession>
<evidence type="ECO:0000313" key="5">
    <source>
        <dbReference type="Proteomes" id="UP001485459"/>
    </source>
</evidence>
<dbReference type="GO" id="GO:0016491">
    <property type="term" value="F:oxidoreductase activity"/>
    <property type="evidence" value="ECO:0007669"/>
    <property type="project" value="UniProtKB-KW"/>
</dbReference>
<dbReference type="CDD" id="cd05233">
    <property type="entry name" value="SDR_c"/>
    <property type="match status" value="1"/>
</dbReference>
<dbReference type="PROSITE" id="PS00061">
    <property type="entry name" value="ADH_SHORT"/>
    <property type="match status" value="1"/>
</dbReference>
<evidence type="ECO:0000256" key="2">
    <source>
        <dbReference type="ARBA" id="ARBA00023002"/>
    </source>
</evidence>
<dbReference type="Gene3D" id="3.40.50.720">
    <property type="entry name" value="NAD(P)-binding Rossmann-like Domain"/>
    <property type="match status" value="1"/>
</dbReference>
<proteinExistence type="inferred from homology"/>
<dbReference type="PANTHER" id="PTHR44196:SF1">
    <property type="entry name" value="DEHYDROGENASE_REDUCTASE SDR FAMILY MEMBER 7B"/>
    <property type="match status" value="1"/>
</dbReference>
<dbReference type="EMBL" id="CP149822">
    <property type="protein sequence ID" value="WZN38940.1"/>
    <property type="molecule type" value="Genomic_DNA"/>
</dbReference>